<evidence type="ECO:0000313" key="10">
    <source>
        <dbReference type="Proteomes" id="UP000288805"/>
    </source>
</evidence>
<feature type="domain" description="WRKY" evidence="8">
    <location>
        <begin position="256"/>
        <end position="314"/>
    </location>
</feature>
<evidence type="ECO:0000256" key="3">
    <source>
        <dbReference type="ARBA" id="ARBA00023015"/>
    </source>
</evidence>
<dbReference type="InterPro" id="IPR044810">
    <property type="entry name" value="WRKY_plant"/>
</dbReference>
<dbReference type="InterPro" id="IPR003657">
    <property type="entry name" value="WRKY_dom"/>
</dbReference>
<dbReference type="InterPro" id="IPR036576">
    <property type="entry name" value="WRKY_dom_sf"/>
</dbReference>
<dbReference type="PROSITE" id="PS50811">
    <property type="entry name" value="WRKY"/>
    <property type="match status" value="2"/>
</dbReference>
<proteinExistence type="predicted"/>
<keyword evidence="5" id="KW-0804">Transcription</keyword>
<accession>A0A438BYM5</accession>
<dbReference type="PANTHER" id="PTHR31221">
    <property type="entry name" value="WRKY TRANSCRIPTION FACTOR PROTEIN 1-RELATED"/>
    <property type="match status" value="1"/>
</dbReference>
<dbReference type="Pfam" id="PF03106">
    <property type="entry name" value="WRKY"/>
    <property type="match status" value="2"/>
</dbReference>
<evidence type="ECO:0000256" key="7">
    <source>
        <dbReference type="SAM" id="MobiDB-lite"/>
    </source>
</evidence>
<dbReference type="SUPFAM" id="SSF118290">
    <property type="entry name" value="WRKY DNA-binding domain"/>
    <property type="match status" value="2"/>
</dbReference>
<dbReference type="PANTHER" id="PTHR31221:SF126">
    <property type="entry name" value="WRKY DOMAIN-CONTAINING PROTEIN"/>
    <property type="match status" value="1"/>
</dbReference>
<dbReference type="Proteomes" id="UP000288805">
    <property type="component" value="Unassembled WGS sequence"/>
</dbReference>
<organism evidence="9 10">
    <name type="scientific">Vitis vinifera</name>
    <name type="common">Grape</name>
    <dbReference type="NCBI Taxonomy" id="29760"/>
    <lineage>
        <taxon>Eukaryota</taxon>
        <taxon>Viridiplantae</taxon>
        <taxon>Streptophyta</taxon>
        <taxon>Embryophyta</taxon>
        <taxon>Tracheophyta</taxon>
        <taxon>Spermatophyta</taxon>
        <taxon>Magnoliopsida</taxon>
        <taxon>eudicotyledons</taxon>
        <taxon>Gunneridae</taxon>
        <taxon>Pentapetalae</taxon>
        <taxon>rosids</taxon>
        <taxon>Vitales</taxon>
        <taxon>Vitaceae</taxon>
        <taxon>Viteae</taxon>
        <taxon>Vitis</taxon>
    </lineage>
</organism>
<evidence type="ECO:0000256" key="6">
    <source>
        <dbReference type="ARBA" id="ARBA00023242"/>
    </source>
</evidence>
<evidence type="ECO:0000256" key="1">
    <source>
        <dbReference type="ARBA" id="ARBA00004123"/>
    </source>
</evidence>
<feature type="region of interest" description="Disordered" evidence="7">
    <location>
        <begin position="349"/>
        <end position="379"/>
    </location>
</feature>
<dbReference type="Gene3D" id="2.20.25.80">
    <property type="entry name" value="WRKY domain"/>
    <property type="match status" value="2"/>
</dbReference>
<evidence type="ECO:0000256" key="5">
    <source>
        <dbReference type="ARBA" id="ARBA00023163"/>
    </source>
</evidence>
<comment type="subcellular location">
    <subcellularLocation>
        <location evidence="1">Nucleus</location>
    </subcellularLocation>
</comment>
<reference evidence="9 10" key="1">
    <citation type="journal article" date="2018" name="PLoS Genet.">
        <title>Population sequencing reveals clonal diversity and ancestral inbreeding in the grapevine cultivar Chardonnay.</title>
        <authorList>
            <person name="Roach M.J."/>
            <person name="Johnson D.L."/>
            <person name="Bohlmann J."/>
            <person name="van Vuuren H.J."/>
            <person name="Jones S.J."/>
            <person name="Pretorius I.S."/>
            <person name="Schmidt S.A."/>
            <person name="Borneman A.R."/>
        </authorList>
    </citation>
    <scope>NUCLEOTIDE SEQUENCE [LARGE SCALE GENOMIC DNA]</scope>
    <source>
        <strain evidence="10">cv. Chardonnay</strain>
        <tissue evidence="9">Leaf</tissue>
    </source>
</reference>
<evidence type="ECO:0000313" key="9">
    <source>
        <dbReference type="EMBL" id="RVW16101.1"/>
    </source>
</evidence>
<keyword evidence="3" id="KW-0805">Transcription regulation</keyword>
<dbReference type="GO" id="GO:0043565">
    <property type="term" value="F:sequence-specific DNA binding"/>
    <property type="evidence" value="ECO:0007669"/>
    <property type="project" value="InterPro"/>
</dbReference>
<keyword evidence="2" id="KW-0677">Repeat</keyword>
<comment type="caution">
    <text evidence="9">The sequence shown here is derived from an EMBL/GenBank/DDBJ whole genome shotgun (WGS) entry which is preliminary data.</text>
</comment>
<feature type="domain" description="WRKY" evidence="8">
    <location>
        <begin position="478"/>
        <end position="543"/>
    </location>
</feature>
<gene>
    <name evidence="9" type="primary">WRKY2_2</name>
    <name evidence="9" type="ORF">CK203_079059</name>
</gene>
<sequence length="666" mass="72783">MSFEKLRSDESGKPNVPFSEEEVLAASSSLSEDTASGQMVSLWLADVLTNGVKKVVGKVVSSYKHAFVEGRQILDVILIANEAFDSRLQLTSIRRDEEDRLNYKESECGKFSYKPFHASFRKEVGLSLHAWCGPLEPYKGEFLCLESCMGKDFNVSSPSDLAQSFGAEVHYQTCAPTHSPVGFEFATEFSTEASAKNYVFDSATDVKVSNTMISDIPSDHMSQHKEPIHSENVGMHHIPEEQKGTYPSMGMGRTSEDGYNWRKYGQKSMKGSEHTRSYYKCTHLDCPMRKKVQQSHDGQITEIIYKGGHNHPKPLPSRRSALGSTLPFNEMSGLGEGGGSSVRVEGGSIWRNVQPGSKNDRAGSDWRANGLERTSSTSAVSALSNSLSNTGGISMGIFESAGTPDLSLTVASQDDGEDGATQGSISLGDDADDEGHDKLHKTSLKLPCHFRKKENCMTEKNLASRTVREPRVVVQVECESDVLNDGYRWRKYGQKVVKGNLHPRNYYKCTSTGCSVRRHVERASNNQKSIIATYEGKHNHEVPAARNSSHVNSSGGNLPSAAPGAQSALALHRNANAPRPEALLQDLFPPLQNTMLYAPFGLDSNNADPHQPGSVAPVAPDFPISLPLNLPPPANLGLPGFDFNSHGNPIGQVEPYFVGSSFRRTI</sequence>
<keyword evidence="4" id="KW-0238">DNA-binding</keyword>
<keyword evidence="6" id="KW-0539">Nucleus</keyword>
<dbReference type="AlphaFoldDB" id="A0A438BYM5"/>
<evidence type="ECO:0000259" key="8">
    <source>
        <dbReference type="PROSITE" id="PS50811"/>
    </source>
</evidence>
<dbReference type="GO" id="GO:0003700">
    <property type="term" value="F:DNA-binding transcription factor activity"/>
    <property type="evidence" value="ECO:0007669"/>
    <property type="project" value="InterPro"/>
</dbReference>
<dbReference type="EMBL" id="QGNW01002591">
    <property type="protein sequence ID" value="RVW16101.1"/>
    <property type="molecule type" value="Genomic_DNA"/>
</dbReference>
<dbReference type="GO" id="GO:0005634">
    <property type="term" value="C:nucleus"/>
    <property type="evidence" value="ECO:0007669"/>
    <property type="project" value="UniProtKB-SubCell"/>
</dbReference>
<dbReference type="FunFam" id="2.20.25.80:FF:000006">
    <property type="entry name" value="WRKY transcription factor"/>
    <property type="match status" value="2"/>
</dbReference>
<feature type="region of interest" description="Disordered" evidence="7">
    <location>
        <begin position="408"/>
        <end position="438"/>
    </location>
</feature>
<dbReference type="SMART" id="SM00774">
    <property type="entry name" value="WRKY"/>
    <property type="match status" value="2"/>
</dbReference>
<evidence type="ECO:0000256" key="4">
    <source>
        <dbReference type="ARBA" id="ARBA00023125"/>
    </source>
</evidence>
<name>A0A438BYM5_VITVI</name>
<evidence type="ECO:0000256" key="2">
    <source>
        <dbReference type="ARBA" id="ARBA00022737"/>
    </source>
</evidence>
<protein>
    <submittedName>
        <fullName evidence="9">Putative WRKY transcription factor 2</fullName>
    </submittedName>
</protein>